<reference evidence="2 3" key="1">
    <citation type="submission" date="2019-07" db="EMBL/GenBank/DDBJ databases">
        <title>Finished genome of Venturia effusa.</title>
        <authorList>
            <person name="Young C.A."/>
            <person name="Cox M.P."/>
            <person name="Ganley A.R.D."/>
            <person name="David W.J."/>
        </authorList>
    </citation>
    <scope>NUCLEOTIDE SEQUENCE [LARGE SCALE GENOMIC DNA]</scope>
    <source>
        <strain evidence="3">albino</strain>
    </source>
</reference>
<organism evidence="2 3">
    <name type="scientific">Venturia effusa</name>
    <dbReference type="NCBI Taxonomy" id="50376"/>
    <lineage>
        <taxon>Eukaryota</taxon>
        <taxon>Fungi</taxon>
        <taxon>Dikarya</taxon>
        <taxon>Ascomycota</taxon>
        <taxon>Pezizomycotina</taxon>
        <taxon>Dothideomycetes</taxon>
        <taxon>Pleosporomycetidae</taxon>
        <taxon>Venturiales</taxon>
        <taxon>Venturiaceae</taxon>
        <taxon>Venturia</taxon>
    </lineage>
</organism>
<name>A0A517LKV0_9PEZI</name>
<evidence type="ECO:0000313" key="3">
    <source>
        <dbReference type="Proteomes" id="UP000316270"/>
    </source>
</evidence>
<keyword evidence="1" id="KW-0732">Signal</keyword>
<gene>
    <name evidence="2" type="ORF">FKW77_001657</name>
</gene>
<accession>A0A517LKV0</accession>
<feature type="signal peptide" evidence="1">
    <location>
        <begin position="1"/>
        <end position="21"/>
    </location>
</feature>
<evidence type="ECO:0008006" key="4">
    <source>
        <dbReference type="Google" id="ProtNLM"/>
    </source>
</evidence>
<dbReference type="EMBL" id="CP042199">
    <property type="protein sequence ID" value="QDS76268.1"/>
    <property type="molecule type" value="Genomic_DNA"/>
</dbReference>
<keyword evidence="3" id="KW-1185">Reference proteome</keyword>
<proteinExistence type="predicted"/>
<evidence type="ECO:0000256" key="1">
    <source>
        <dbReference type="SAM" id="SignalP"/>
    </source>
</evidence>
<protein>
    <recommendedName>
        <fullName evidence="4">AA1-like domain-containing protein</fullName>
    </recommendedName>
</protein>
<evidence type="ECO:0000313" key="2">
    <source>
        <dbReference type="EMBL" id="QDS76268.1"/>
    </source>
</evidence>
<dbReference type="AlphaFoldDB" id="A0A517LKV0"/>
<feature type="chain" id="PRO_5021705016" description="AA1-like domain-containing protein" evidence="1">
    <location>
        <begin position="22"/>
        <end position="151"/>
    </location>
</feature>
<dbReference type="Proteomes" id="UP000316270">
    <property type="component" value="Chromosome 15"/>
</dbReference>
<sequence length="151" mass="15462">MQLTSTLVPLAALVSIGAAAALPETVAAPSEWGYWGVTNFTITTTPLVPAYTYQFSVQKNSVPEAASCGGVAGAITCSDSTYTITVSDTAGEPFTITQKLAQAGSIAVLTGSTLVDTSCIAIDGATPETTRTVCSNDYFEVQADLASTLLP</sequence>